<protein>
    <submittedName>
        <fullName evidence="11">Basigin</fullName>
    </submittedName>
</protein>
<feature type="compositionally biased region" description="Basic and acidic residues" evidence="6">
    <location>
        <begin position="352"/>
        <end position="362"/>
    </location>
</feature>
<evidence type="ECO:0000256" key="1">
    <source>
        <dbReference type="ARBA" id="ARBA00004479"/>
    </source>
</evidence>
<dbReference type="InterPro" id="IPR003599">
    <property type="entry name" value="Ig_sub"/>
</dbReference>
<dbReference type="InterPro" id="IPR013151">
    <property type="entry name" value="Immunoglobulin_dom"/>
</dbReference>
<evidence type="ECO:0000256" key="2">
    <source>
        <dbReference type="ARBA" id="ARBA00023136"/>
    </source>
</evidence>
<name>A0A6I9XK75_9HYME</name>
<dbReference type="Pfam" id="PF00047">
    <property type="entry name" value="ig"/>
    <property type="match status" value="1"/>
</dbReference>
<evidence type="ECO:0000256" key="7">
    <source>
        <dbReference type="SAM" id="Phobius"/>
    </source>
</evidence>
<keyword evidence="8" id="KW-0732">Signal</keyword>
<dbReference type="PANTHER" id="PTHR11640">
    <property type="entry name" value="NEPHRIN"/>
    <property type="match status" value="1"/>
</dbReference>
<dbReference type="GeneID" id="105432889"/>
<feature type="domain" description="Ig-like" evidence="9">
    <location>
        <begin position="19"/>
        <end position="101"/>
    </location>
</feature>
<organism evidence="10 11">
    <name type="scientific">Pogonomyrmex barbatus</name>
    <name type="common">red harvester ant</name>
    <dbReference type="NCBI Taxonomy" id="144034"/>
    <lineage>
        <taxon>Eukaryota</taxon>
        <taxon>Metazoa</taxon>
        <taxon>Ecdysozoa</taxon>
        <taxon>Arthropoda</taxon>
        <taxon>Hexapoda</taxon>
        <taxon>Insecta</taxon>
        <taxon>Pterygota</taxon>
        <taxon>Neoptera</taxon>
        <taxon>Endopterygota</taxon>
        <taxon>Hymenoptera</taxon>
        <taxon>Apocrita</taxon>
        <taxon>Aculeata</taxon>
        <taxon>Formicoidea</taxon>
        <taxon>Formicidae</taxon>
        <taxon>Myrmicinae</taxon>
        <taxon>Pogonomyrmex</taxon>
    </lineage>
</organism>
<evidence type="ECO:0000256" key="6">
    <source>
        <dbReference type="SAM" id="MobiDB-lite"/>
    </source>
</evidence>
<keyword evidence="7" id="KW-0812">Transmembrane</keyword>
<dbReference type="SMART" id="SM00409">
    <property type="entry name" value="IG"/>
    <property type="match status" value="2"/>
</dbReference>
<dbReference type="InterPro" id="IPR036179">
    <property type="entry name" value="Ig-like_dom_sf"/>
</dbReference>
<dbReference type="GO" id="GO:0050839">
    <property type="term" value="F:cell adhesion molecule binding"/>
    <property type="evidence" value="ECO:0007669"/>
    <property type="project" value="TreeGrafter"/>
</dbReference>
<keyword evidence="2 7" id="KW-0472">Membrane</keyword>
<keyword evidence="7" id="KW-1133">Transmembrane helix</keyword>
<dbReference type="KEGG" id="pbar:105432889"/>
<sequence length="362" mass="40867">MERRAAFVLLGMLYLAAGTLVTVQAEMKYDGPSVVHEGKPWDIECNGLKKDDLIRWTRNGQTLEPELSSGQLVVTSIPETGTSKLSAKQATENHDGDYKCTPDSSEFFHLSIYFDIKIRVLTPKDIPLILECANRSTSDKWLKEKVPVITALAGHEDAFKINNETGNLEILKDKEQVYGNYTCNMANSTVEYKVLPRPVAHLAESTTVVEGEPLHLICGSKQDPSQLRGVKVSWTFGDQNYTRSMDRVKITKDKERGIYDAVLIVENIQMNDRGHVFCRMSFNWSDPVLEHTSEAKTFLRVKDKLAALWPFLGICVEVVVLCAIILVYEKKRNKAELEESDTDQSPDTKPTPNKESDVRQRK</sequence>
<gene>
    <name evidence="11" type="primary">LOC105432889</name>
</gene>
<dbReference type="InterPro" id="IPR007110">
    <property type="entry name" value="Ig-like_dom"/>
</dbReference>
<comment type="subcellular location">
    <subcellularLocation>
        <location evidence="1">Membrane</location>
        <topology evidence="1">Single-pass type I membrane protein</topology>
    </subcellularLocation>
</comment>
<dbReference type="GO" id="GO:0005886">
    <property type="term" value="C:plasma membrane"/>
    <property type="evidence" value="ECO:0007669"/>
    <property type="project" value="TreeGrafter"/>
</dbReference>
<proteinExistence type="predicted"/>
<dbReference type="InterPro" id="IPR013783">
    <property type="entry name" value="Ig-like_fold"/>
</dbReference>
<evidence type="ECO:0000313" key="11">
    <source>
        <dbReference type="RefSeq" id="XP_011646178.1"/>
    </source>
</evidence>
<evidence type="ECO:0000256" key="5">
    <source>
        <dbReference type="ARBA" id="ARBA00023319"/>
    </source>
</evidence>
<keyword evidence="3" id="KW-1015">Disulfide bond</keyword>
<feature type="region of interest" description="Disordered" evidence="6">
    <location>
        <begin position="334"/>
        <end position="362"/>
    </location>
</feature>
<dbReference type="OrthoDB" id="5970915at2759"/>
<dbReference type="PROSITE" id="PS50835">
    <property type="entry name" value="IG_LIKE"/>
    <property type="match status" value="2"/>
</dbReference>
<evidence type="ECO:0000256" key="8">
    <source>
        <dbReference type="SAM" id="SignalP"/>
    </source>
</evidence>
<accession>A0A6I9XK75</accession>
<evidence type="ECO:0000259" key="9">
    <source>
        <dbReference type="PROSITE" id="PS50835"/>
    </source>
</evidence>
<dbReference type="InterPro" id="IPR051275">
    <property type="entry name" value="Cell_adhesion_signaling"/>
</dbReference>
<keyword evidence="4" id="KW-0325">Glycoprotein</keyword>
<feature type="transmembrane region" description="Helical" evidence="7">
    <location>
        <begin position="307"/>
        <end position="328"/>
    </location>
</feature>
<dbReference type="PANTHER" id="PTHR11640:SF164">
    <property type="entry name" value="MAM DOMAIN-CONTAINING GLYCOSYLPHOSPHATIDYLINOSITOL ANCHOR PROTEIN 1"/>
    <property type="match status" value="1"/>
</dbReference>
<reference evidence="11" key="1">
    <citation type="submission" date="2025-08" db="UniProtKB">
        <authorList>
            <consortium name="RefSeq"/>
        </authorList>
    </citation>
    <scope>IDENTIFICATION</scope>
</reference>
<dbReference type="GO" id="GO:0005911">
    <property type="term" value="C:cell-cell junction"/>
    <property type="evidence" value="ECO:0007669"/>
    <property type="project" value="TreeGrafter"/>
</dbReference>
<dbReference type="GO" id="GO:0098609">
    <property type="term" value="P:cell-cell adhesion"/>
    <property type="evidence" value="ECO:0007669"/>
    <property type="project" value="TreeGrafter"/>
</dbReference>
<dbReference type="RefSeq" id="XP_011646178.1">
    <property type="nucleotide sequence ID" value="XM_011647876.1"/>
</dbReference>
<evidence type="ECO:0000256" key="3">
    <source>
        <dbReference type="ARBA" id="ARBA00023157"/>
    </source>
</evidence>
<dbReference type="Gene3D" id="2.60.40.10">
    <property type="entry name" value="Immunoglobulins"/>
    <property type="match status" value="2"/>
</dbReference>
<dbReference type="CTD" id="682"/>
<feature type="domain" description="Ig-like" evidence="9">
    <location>
        <begin position="196"/>
        <end position="296"/>
    </location>
</feature>
<feature type="chain" id="PRO_5026838741" evidence="8">
    <location>
        <begin position="19"/>
        <end position="362"/>
    </location>
</feature>
<dbReference type="AlphaFoldDB" id="A0A6I9XK75"/>
<keyword evidence="10" id="KW-1185">Reference proteome</keyword>
<dbReference type="Proteomes" id="UP000504615">
    <property type="component" value="Unplaced"/>
</dbReference>
<dbReference type="SUPFAM" id="SSF48726">
    <property type="entry name" value="Immunoglobulin"/>
    <property type="match status" value="2"/>
</dbReference>
<evidence type="ECO:0000256" key="4">
    <source>
        <dbReference type="ARBA" id="ARBA00023180"/>
    </source>
</evidence>
<feature type="signal peptide" evidence="8">
    <location>
        <begin position="1"/>
        <end position="18"/>
    </location>
</feature>
<keyword evidence="5" id="KW-0393">Immunoglobulin domain</keyword>
<evidence type="ECO:0000313" key="10">
    <source>
        <dbReference type="Proteomes" id="UP000504615"/>
    </source>
</evidence>